<reference evidence="2 3" key="1">
    <citation type="submission" date="2021-11" db="EMBL/GenBank/DDBJ databases">
        <authorList>
            <person name="Islam A."/>
            <person name="Islam S."/>
            <person name="Flora M.S."/>
            <person name="Rahman M."/>
            <person name="Ziaur R.M."/>
            <person name="Epstein J.H."/>
            <person name="Hassan M."/>
            <person name="Klassen M."/>
            <person name="Woodard K."/>
            <person name="Webb A."/>
            <person name="Webby R.J."/>
            <person name="El Zowalaty M.E."/>
        </authorList>
    </citation>
    <scope>NUCLEOTIDE SEQUENCE [LARGE SCALE GENOMIC DNA]</scope>
    <source>
        <strain evidence="2">Pf1</strain>
    </source>
</reference>
<accession>A0ABN8C1A5</accession>
<gene>
    <name evidence="2" type="ORF">PFR001_LOCUS2585</name>
</gene>
<proteinExistence type="predicted"/>
<evidence type="ECO:0000256" key="1">
    <source>
        <dbReference type="SAM" id="MobiDB-lite"/>
    </source>
</evidence>
<sequence length="70" mass="7710">MEELLELLDPLPSTDAGESSRTSANNQSPQLNISPSSFTTETSRTEGEAWITGDEEDVHLNNQLGYIFPK</sequence>
<feature type="region of interest" description="Disordered" evidence="1">
    <location>
        <begin position="1"/>
        <end position="54"/>
    </location>
</feature>
<dbReference type="Proteomes" id="UP001157938">
    <property type="component" value="Unassembled WGS sequence"/>
</dbReference>
<dbReference type="EMBL" id="CAKLBC010000567">
    <property type="protein sequence ID" value="CAH0486994.1"/>
    <property type="molecule type" value="Genomic_DNA"/>
</dbReference>
<evidence type="ECO:0000313" key="3">
    <source>
        <dbReference type="Proteomes" id="UP001157938"/>
    </source>
</evidence>
<organism evidence="2 3">
    <name type="scientific">Peronospora farinosa</name>
    <dbReference type="NCBI Taxonomy" id="134698"/>
    <lineage>
        <taxon>Eukaryota</taxon>
        <taxon>Sar</taxon>
        <taxon>Stramenopiles</taxon>
        <taxon>Oomycota</taxon>
        <taxon>Peronosporomycetes</taxon>
        <taxon>Peronosporales</taxon>
        <taxon>Peronosporaceae</taxon>
        <taxon>Peronospora</taxon>
    </lineage>
</organism>
<protein>
    <submittedName>
        <fullName evidence="2">Uncharacterized protein</fullName>
    </submittedName>
</protein>
<keyword evidence="3" id="KW-1185">Reference proteome</keyword>
<name>A0ABN8C1A5_9STRA</name>
<comment type="caution">
    <text evidence="2">The sequence shown here is derived from an EMBL/GenBank/DDBJ whole genome shotgun (WGS) entry which is preliminary data.</text>
</comment>
<feature type="compositionally biased region" description="Polar residues" evidence="1">
    <location>
        <begin position="16"/>
        <end position="42"/>
    </location>
</feature>
<evidence type="ECO:0000313" key="2">
    <source>
        <dbReference type="EMBL" id="CAH0486994.1"/>
    </source>
</evidence>